<evidence type="ECO:0000259" key="2">
    <source>
        <dbReference type="Pfam" id="PF04909"/>
    </source>
</evidence>
<dbReference type="Proteomes" id="UP001058124">
    <property type="component" value="Unassembled WGS sequence"/>
</dbReference>
<gene>
    <name evidence="3" type="ORF">SOASR030_30460</name>
</gene>
<organism evidence="3 4">
    <name type="scientific">Leminorella grimontii</name>
    <dbReference type="NCBI Taxonomy" id="82981"/>
    <lineage>
        <taxon>Bacteria</taxon>
        <taxon>Pseudomonadati</taxon>
        <taxon>Pseudomonadota</taxon>
        <taxon>Gammaproteobacteria</taxon>
        <taxon>Enterobacterales</taxon>
        <taxon>Budviciaceae</taxon>
        <taxon>Leminorella</taxon>
    </lineage>
</organism>
<evidence type="ECO:0000313" key="3">
    <source>
        <dbReference type="EMBL" id="GKX56934.1"/>
    </source>
</evidence>
<comment type="caution">
    <text evidence="3">The sequence shown here is derived from an EMBL/GenBank/DDBJ whole genome shotgun (WGS) entry which is preliminary data.</text>
</comment>
<dbReference type="SUPFAM" id="SSF51556">
    <property type="entry name" value="Metallo-dependent hydrolases"/>
    <property type="match status" value="1"/>
</dbReference>
<protein>
    <recommendedName>
        <fullName evidence="2">Amidohydrolase-related domain-containing protein</fullName>
    </recommendedName>
</protein>
<dbReference type="Pfam" id="PF04909">
    <property type="entry name" value="Amidohydro_2"/>
    <property type="match status" value="1"/>
</dbReference>
<dbReference type="InterPro" id="IPR052350">
    <property type="entry name" value="Metallo-dep_Lactonases"/>
</dbReference>
<dbReference type="EMBL" id="BRLH01000009">
    <property type="protein sequence ID" value="GKX56934.1"/>
    <property type="molecule type" value="Genomic_DNA"/>
</dbReference>
<dbReference type="InterPro" id="IPR006680">
    <property type="entry name" value="Amidohydro-rel"/>
</dbReference>
<dbReference type="InterPro" id="IPR032466">
    <property type="entry name" value="Metal_Hydrolase"/>
</dbReference>
<dbReference type="Gene3D" id="3.20.20.140">
    <property type="entry name" value="Metal-dependent hydrolases"/>
    <property type="match status" value="1"/>
</dbReference>
<dbReference type="PANTHER" id="PTHR43569">
    <property type="entry name" value="AMIDOHYDROLASE"/>
    <property type="match status" value="1"/>
</dbReference>
<name>A0AAV5N5A8_9GAMM</name>
<evidence type="ECO:0000313" key="4">
    <source>
        <dbReference type="Proteomes" id="UP001058124"/>
    </source>
</evidence>
<comment type="similarity">
    <text evidence="1">Belongs to the metallo-dependent hydrolases superfamily.</text>
</comment>
<proteinExistence type="inferred from homology"/>
<dbReference type="AlphaFoldDB" id="A0AAV5N5A8"/>
<dbReference type="GO" id="GO:0016787">
    <property type="term" value="F:hydrolase activity"/>
    <property type="evidence" value="ECO:0007669"/>
    <property type="project" value="InterPro"/>
</dbReference>
<keyword evidence="4" id="KW-1185">Reference proteome</keyword>
<accession>A0AAV5N5A8</accession>
<dbReference type="RefSeq" id="WP_027275049.1">
    <property type="nucleotide sequence ID" value="NZ_BRLH01000009.1"/>
</dbReference>
<dbReference type="PANTHER" id="PTHR43569:SF1">
    <property type="entry name" value="BLL3371 PROTEIN"/>
    <property type="match status" value="1"/>
</dbReference>
<sequence>MSTEYYNGPIVDAHHHFWQPAINPHPWLADDVMIPFRYGDYASIKREYLPPDYFKDAEKHNVVETVYIDAEWDPKDPMGETAYIHTVAERFGVPNAVVAQAWLDADDAPALLKAQAGYRLVRSVRHKPGGAATPEEAAAGQRTLMSDERWRRGYAELEKNGLHFDLQTPWWNLHEAKRLARDFPNTLIILNHTGLPSDRSPEGLAGWHKAMADFAEVPNAVVKISGIGLKGIPWNIEDNRWIINEAVAIFGADRAMFASNFPVDSLCGSFDTIFSGFKEAVAKRPYDEQQKLFCDNARRYYRTGSCSGSRTNGETNSKESL</sequence>
<reference evidence="3" key="1">
    <citation type="submission" date="2022-06" db="EMBL/GenBank/DDBJ databases">
        <title>Draft genome sequences of Leminorella grimontii str. JCM5902.</title>
        <authorList>
            <person name="Wakabayashi Y."/>
            <person name="Kojima K."/>
        </authorList>
    </citation>
    <scope>NUCLEOTIDE SEQUENCE</scope>
    <source>
        <strain evidence="3">JCM 5902</strain>
    </source>
</reference>
<feature type="domain" description="Amidohydrolase-related" evidence="2">
    <location>
        <begin position="11"/>
        <end position="302"/>
    </location>
</feature>
<evidence type="ECO:0000256" key="1">
    <source>
        <dbReference type="ARBA" id="ARBA00038310"/>
    </source>
</evidence>